<evidence type="ECO:0000256" key="1">
    <source>
        <dbReference type="SAM" id="MobiDB-lite"/>
    </source>
</evidence>
<dbReference type="Proteomes" id="UP000789901">
    <property type="component" value="Unassembled WGS sequence"/>
</dbReference>
<dbReference type="EMBL" id="CAJVQB010019272">
    <property type="protein sequence ID" value="CAG8790594.1"/>
    <property type="molecule type" value="Genomic_DNA"/>
</dbReference>
<name>A0ABN7VR08_GIGMA</name>
<organism evidence="2 3">
    <name type="scientific">Gigaspora margarita</name>
    <dbReference type="NCBI Taxonomy" id="4874"/>
    <lineage>
        <taxon>Eukaryota</taxon>
        <taxon>Fungi</taxon>
        <taxon>Fungi incertae sedis</taxon>
        <taxon>Mucoromycota</taxon>
        <taxon>Glomeromycotina</taxon>
        <taxon>Glomeromycetes</taxon>
        <taxon>Diversisporales</taxon>
        <taxon>Gigasporaceae</taxon>
        <taxon>Gigaspora</taxon>
    </lineage>
</organism>
<protein>
    <submittedName>
        <fullName evidence="2">39460_t:CDS:1</fullName>
    </submittedName>
</protein>
<comment type="caution">
    <text evidence="2">The sequence shown here is derived from an EMBL/GenBank/DDBJ whole genome shotgun (WGS) entry which is preliminary data.</text>
</comment>
<reference evidence="2 3" key="1">
    <citation type="submission" date="2021-06" db="EMBL/GenBank/DDBJ databases">
        <authorList>
            <person name="Kallberg Y."/>
            <person name="Tangrot J."/>
            <person name="Rosling A."/>
        </authorList>
    </citation>
    <scope>NUCLEOTIDE SEQUENCE [LARGE SCALE GENOMIC DNA]</scope>
    <source>
        <strain evidence="2 3">120-4 pot B 10/14</strain>
    </source>
</reference>
<feature type="region of interest" description="Disordered" evidence="1">
    <location>
        <begin position="134"/>
        <end position="208"/>
    </location>
</feature>
<feature type="compositionally biased region" description="Polar residues" evidence="1">
    <location>
        <begin position="134"/>
        <end position="149"/>
    </location>
</feature>
<gene>
    <name evidence="2" type="ORF">GMARGA_LOCUS21169</name>
</gene>
<evidence type="ECO:0000313" key="2">
    <source>
        <dbReference type="EMBL" id="CAG8790594.1"/>
    </source>
</evidence>
<evidence type="ECO:0000313" key="3">
    <source>
        <dbReference type="Proteomes" id="UP000789901"/>
    </source>
</evidence>
<feature type="compositionally biased region" description="Basic and acidic residues" evidence="1">
    <location>
        <begin position="179"/>
        <end position="188"/>
    </location>
</feature>
<keyword evidence="3" id="KW-1185">Reference proteome</keyword>
<sequence>MPSTITVICYITDHRETITSKGLTVAKAAGTLRLRNNESLLTIHLVGFYSHNEIQGPSLPSFSTEDVLMVTGNELPASPLLINMTAVALELSRNDPDHDIISLSVEMKDFVNQENTKLKFECYHARSAQHLTPTTTTLKESNEPTANKSNTEKVARTIASRVKNTRRKKAPATRAPYLKLKDRPKVTDLAKSALSQDQNIDYPDPSIP</sequence>
<accession>A0ABN7VR08</accession>
<proteinExistence type="predicted"/>